<accession>A0A446CMK3</accession>
<evidence type="ECO:0000256" key="1">
    <source>
        <dbReference type="ARBA" id="ARBA00023015"/>
    </source>
</evidence>
<dbReference type="PROSITE" id="PS51078">
    <property type="entry name" value="ICLR_ED"/>
    <property type="match status" value="1"/>
</dbReference>
<dbReference type="InterPro" id="IPR029016">
    <property type="entry name" value="GAF-like_dom_sf"/>
</dbReference>
<evidence type="ECO:0000313" key="7">
    <source>
        <dbReference type="Proteomes" id="UP000289184"/>
    </source>
</evidence>
<evidence type="ECO:0000256" key="3">
    <source>
        <dbReference type="ARBA" id="ARBA00023163"/>
    </source>
</evidence>
<dbReference type="SUPFAM" id="SSF55781">
    <property type="entry name" value="GAF domain-like"/>
    <property type="match status" value="1"/>
</dbReference>
<gene>
    <name evidence="6" type="primary">kipR_7</name>
    <name evidence="6" type="ORF">AGI3411_03936</name>
</gene>
<dbReference type="RefSeq" id="WP_043544619.1">
    <property type="nucleotide sequence ID" value="NZ_UFQB01000018.1"/>
</dbReference>
<dbReference type="Pfam" id="PF09339">
    <property type="entry name" value="HTH_IclR"/>
    <property type="match status" value="1"/>
</dbReference>
<protein>
    <submittedName>
        <fullName evidence="6">HTH-type transcriptional regulator KipR</fullName>
    </submittedName>
</protein>
<feature type="domain" description="HTH iclR-type" evidence="4">
    <location>
        <begin position="13"/>
        <end position="76"/>
    </location>
</feature>
<dbReference type="Gene3D" id="1.10.10.10">
    <property type="entry name" value="Winged helix-like DNA-binding domain superfamily/Winged helix DNA-binding domain"/>
    <property type="match status" value="1"/>
</dbReference>
<dbReference type="InterPro" id="IPR050707">
    <property type="entry name" value="HTH_MetabolicPath_Reg"/>
</dbReference>
<dbReference type="SMART" id="SM00346">
    <property type="entry name" value="HTH_ICLR"/>
    <property type="match status" value="1"/>
</dbReference>
<dbReference type="Proteomes" id="UP000289184">
    <property type="component" value="Unassembled WGS sequence"/>
</dbReference>
<dbReference type="InterPro" id="IPR036388">
    <property type="entry name" value="WH-like_DNA-bd_sf"/>
</dbReference>
<proteinExistence type="predicted"/>
<sequence length="264" mass="28425">MSNHTERGANSGTQVLQRAAALLRLITANNRLGMRLTDLHASSAIEKPTAHRILQGLIAEQMVRQDNANKRYYLGPAMYEMGLVAAPRVALRDICLPHLQAIAEQTGDTVFLTIRSGFDGLCIDRAEGGFPIKAFVLDIGRRRPLNVGGGSLAILSTLPEAEIQRICSANADRVKANFPRYNTADLLRDIAASRARGYALKDVLEIPEVRSVAVPICRQDGEAIAAISVATLKARLDDARAATVAGCIAQAVAQIEKRLGDGHP</sequence>
<keyword evidence="1" id="KW-0805">Transcription regulation</keyword>
<dbReference type="InterPro" id="IPR005471">
    <property type="entry name" value="Tscrpt_reg_IclR_N"/>
</dbReference>
<dbReference type="PANTHER" id="PTHR30136:SF39">
    <property type="entry name" value="TRANSCRIPTIONAL REGULATORY PROTEIN"/>
    <property type="match status" value="1"/>
</dbReference>
<dbReference type="GO" id="GO:0003677">
    <property type="term" value="F:DNA binding"/>
    <property type="evidence" value="ECO:0007669"/>
    <property type="project" value="UniProtKB-KW"/>
</dbReference>
<dbReference type="PROSITE" id="PS51077">
    <property type="entry name" value="HTH_ICLR"/>
    <property type="match status" value="1"/>
</dbReference>
<dbReference type="InterPro" id="IPR014757">
    <property type="entry name" value="Tscrpt_reg_IclR_C"/>
</dbReference>
<dbReference type="GO" id="GO:0003700">
    <property type="term" value="F:DNA-binding transcription factor activity"/>
    <property type="evidence" value="ECO:0007669"/>
    <property type="project" value="TreeGrafter"/>
</dbReference>
<reference evidence="6 7" key="1">
    <citation type="submission" date="2018-07" db="EMBL/GenBank/DDBJ databases">
        <authorList>
            <person name="Peeters C."/>
        </authorList>
    </citation>
    <scope>NUCLEOTIDE SEQUENCE [LARGE SCALE GENOMIC DNA]</scope>
    <source>
        <strain evidence="6 7">LMG 3411</strain>
    </source>
</reference>
<feature type="domain" description="IclR-ED" evidence="5">
    <location>
        <begin position="77"/>
        <end position="261"/>
    </location>
</feature>
<dbReference type="Pfam" id="PF01614">
    <property type="entry name" value="IclR_C"/>
    <property type="match status" value="1"/>
</dbReference>
<dbReference type="Gene3D" id="3.30.450.40">
    <property type="match status" value="1"/>
</dbReference>
<dbReference type="AlphaFoldDB" id="A0A446CMK3"/>
<dbReference type="EMBL" id="UFQB01000018">
    <property type="protein sequence ID" value="SSW69011.1"/>
    <property type="molecule type" value="Genomic_DNA"/>
</dbReference>
<dbReference type="GO" id="GO:0045892">
    <property type="term" value="P:negative regulation of DNA-templated transcription"/>
    <property type="evidence" value="ECO:0007669"/>
    <property type="project" value="TreeGrafter"/>
</dbReference>
<dbReference type="OrthoDB" id="9807558at2"/>
<keyword evidence="7" id="KW-1185">Reference proteome</keyword>
<evidence type="ECO:0000313" key="6">
    <source>
        <dbReference type="EMBL" id="SSW69011.1"/>
    </source>
</evidence>
<dbReference type="InterPro" id="IPR036390">
    <property type="entry name" value="WH_DNA-bd_sf"/>
</dbReference>
<organism evidence="6 7">
    <name type="scientific">Achromobacter agilis</name>
    <dbReference type="NCBI Taxonomy" id="1353888"/>
    <lineage>
        <taxon>Bacteria</taxon>
        <taxon>Pseudomonadati</taxon>
        <taxon>Pseudomonadota</taxon>
        <taxon>Betaproteobacteria</taxon>
        <taxon>Burkholderiales</taxon>
        <taxon>Alcaligenaceae</taxon>
        <taxon>Achromobacter</taxon>
    </lineage>
</organism>
<keyword evidence="2" id="KW-0238">DNA-binding</keyword>
<name>A0A446CMK3_9BURK</name>
<keyword evidence="3" id="KW-0804">Transcription</keyword>
<evidence type="ECO:0000259" key="4">
    <source>
        <dbReference type="PROSITE" id="PS51077"/>
    </source>
</evidence>
<evidence type="ECO:0000256" key="2">
    <source>
        <dbReference type="ARBA" id="ARBA00023125"/>
    </source>
</evidence>
<evidence type="ECO:0000259" key="5">
    <source>
        <dbReference type="PROSITE" id="PS51078"/>
    </source>
</evidence>
<dbReference type="PANTHER" id="PTHR30136">
    <property type="entry name" value="HELIX-TURN-HELIX TRANSCRIPTIONAL REGULATOR, ICLR FAMILY"/>
    <property type="match status" value="1"/>
</dbReference>
<dbReference type="SUPFAM" id="SSF46785">
    <property type="entry name" value="Winged helix' DNA-binding domain"/>
    <property type="match status" value="1"/>
</dbReference>